<dbReference type="EMBL" id="CAJJDP010000128">
    <property type="protein sequence ID" value="CAD8202747.1"/>
    <property type="molecule type" value="Genomic_DNA"/>
</dbReference>
<feature type="domain" description="RING-type" evidence="7">
    <location>
        <begin position="482"/>
        <end position="528"/>
    </location>
</feature>
<evidence type="ECO:0000256" key="3">
    <source>
        <dbReference type="ARBA" id="ARBA00022833"/>
    </source>
</evidence>
<evidence type="ECO:0000256" key="2">
    <source>
        <dbReference type="ARBA" id="ARBA00022771"/>
    </source>
</evidence>
<dbReference type="PROSITE" id="PS50089">
    <property type="entry name" value="ZF_RING_2"/>
    <property type="match status" value="1"/>
</dbReference>
<evidence type="ECO:0000256" key="6">
    <source>
        <dbReference type="SAM" id="Phobius"/>
    </source>
</evidence>
<name>A0A8S1XNY6_PAROT</name>
<dbReference type="GO" id="GO:0005634">
    <property type="term" value="C:nucleus"/>
    <property type="evidence" value="ECO:0007669"/>
    <property type="project" value="TreeGrafter"/>
</dbReference>
<evidence type="ECO:0000256" key="4">
    <source>
        <dbReference type="PROSITE-ProRule" id="PRU00175"/>
    </source>
</evidence>
<comment type="caution">
    <text evidence="8">The sequence shown here is derived from an EMBL/GenBank/DDBJ whole genome shotgun (WGS) entry which is preliminary data.</text>
</comment>
<keyword evidence="6" id="KW-0472">Membrane</keyword>
<dbReference type="PANTHER" id="PTHR45931">
    <property type="entry name" value="SI:CH211-59O9.10"/>
    <property type="match status" value="1"/>
</dbReference>
<dbReference type="Pfam" id="PF13639">
    <property type="entry name" value="zf-RING_2"/>
    <property type="match status" value="1"/>
</dbReference>
<dbReference type="AlphaFoldDB" id="A0A8S1XNY6"/>
<feature type="transmembrane region" description="Helical" evidence="6">
    <location>
        <begin position="132"/>
        <end position="149"/>
    </location>
</feature>
<feature type="transmembrane region" description="Helical" evidence="6">
    <location>
        <begin position="68"/>
        <end position="90"/>
    </location>
</feature>
<dbReference type="SMART" id="SM00184">
    <property type="entry name" value="RING"/>
    <property type="match status" value="1"/>
</dbReference>
<feature type="compositionally biased region" description="Polar residues" evidence="5">
    <location>
        <begin position="1"/>
        <end position="18"/>
    </location>
</feature>
<sequence>MRTNSRLQQQDSNQSYSEPGQRLQTQQSLQQNKWSSLIPCLLYCVMLLILVTLIITIIAVIKNNEQQQIIYLGILLILLLTILFGCMMYIKQQFSELQTNNIRIHNEIQMNNWVYISASYMLFQFTTQSKFTLIRLTYLYCVLAIFLLTKNIQDKTYYKCYDSRNDRTYETDHLDENQYYDDCVKNKIPAKFQGPMLNELGILCEIVFFTIIIYEGLKISQRIYLACKQRIWPLYQHDILNTNVPQVIMQTKIFSGILLVNNLGKFVALLVIIILTPNTSSYILISSNLFYHFLMIILILSLLYFIASQNSYQQNNDIQFVDHQELIDSILRLNKIQNQLFKLFISTSLIFTIVGMSEFSNEMESDHVIINYDIFLEYECGITQLIFLVLMFIRYLIIPFFTDQYTRNLTQINQEEQIQNRQNQQIDVQQQQPQQSVNIQPINNVANNNVQNNLSQQKKLVPLQNFNKNFFFKVDLKEKTDCTICLQQLIQNSLQNPIVQLKCHVSHIFHQKCIQNWLSQTKKCPICNTEFA</sequence>
<keyword evidence="6" id="KW-0812">Transmembrane</keyword>
<dbReference type="Proteomes" id="UP000683925">
    <property type="component" value="Unassembled WGS sequence"/>
</dbReference>
<feature type="transmembrane region" description="Helical" evidence="6">
    <location>
        <begin position="381"/>
        <end position="401"/>
    </location>
</feature>
<evidence type="ECO:0000256" key="1">
    <source>
        <dbReference type="ARBA" id="ARBA00022723"/>
    </source>
</evidence>
<keyword evidence="3" id="KW-0862">Zinc</keyword>
<feature type="transmembrane region" description="Helical" evidence="6">
    <location>
        <begin position="340"/>
        <end position="361"/>
    </location>
</feature>
<organism evidence="8 9">
    <name type="scientific">Paramecium octaurelia</name>
    <dbReference type="NCBI Taxonomy" id="43137"/>
    <lineage>
        <taxon>Eukaryota</taxon>
        <taxon>Sar</taxon>
        <taxon>Alveolata</taxon>
        <taxon>Ciliophora</taxon>
        <taxon>Intramacronucleata</taxon>
        <taxon>Oligohymenophorea</taxon>
        <taxon>Peniculida</taxon>
        <taxon>Parameciidae</taxon>
        <taxon>Paramecium</taxon>
    </lineage>
</organism>
<protein>
    <recommendedName>
        <fullName evidence="7">RING-type domain-containing protein</fullName>
    </recommendedName>
</protein>
<evidence type="ECO:0000256" key="5">
    <source>
        <dbReference type="SAM" id="MobiDB-lite"/>
    </source>
</evidence>
<keyword evidence="6" id="KW-1133">Transmembrane helix</keyword>
<keyword evidence="2 4" id="KW-0863">Zinc-finger</keyword>
<feature type="transmembrane region" description="Helical" evidence="6">
    <location>
        <begin position="253"/>
        <end position="277"/>
    </location>
</feature>
<keyword evidence="1" id="KW-0479">Metal-binding</keyword>
<dbReference type="GO" id="GO:0008270">
    <property type="term" value="F:zinc ion binding"/>
    <property type="evidence" value="ECO:0007669"/>
    <property type="project" value="UniProtKB-KW"/>
</dbReference>
<dbReference type="OrthoDB" id="8062037at2759"/>
<feature type="region of interest" description="Disordered" evidence="5">
    <location>
        <begin position="1"/>
        <end position="20"/>
    </location>
</feature>
<evidence type="ECO:0000259" key="7">
    <source>
        <dbReference type="PROSITE" id="PS50089"/>
    </source>
</evidence>
<keyword evidence="9" id="KW-1185">Reference proteome</keyword>
<dbReference type="PANTHER" id="PTHR45931:SF16">
    <property type="entry name" value="RING_U-BOX SUPERFAMILY PROTEIN"/>
    <property type="match status" value="1"/>
</dbReference>
<dbReference type="GO" id="GO:0006511">
    <property type="term" value="P:ubiquitin-dependent protein catabolic process"/>
    <property type="evidence" value="ECO:0007669"/>
    <property type="project" value="TreeGrafter"/>
</dbReference>
<dbReference type="InterPro" id="IPR051834">
    <property type="entry name" value="RING_finger_E3_ligase"/>
</dbReference>
<reference evidence="8" key="1">
    <citation type="submission" date="2021-01" db="EMBL/GenBank/DDBJ databases">
        <authorList>
            <consortium name="Genoscope - CEA"/>
            <person name="William W."/>
        </authorList>
    </citation>
    <scope>NUCLEOTIDE SEQUENCE</scope>
</reference>
<proteinExistence type="predicted"/>
<dbReference type="OMA" id="CTICLQQ"/>
<gene>
    <name evidence="8" type="ORF">POCTA_138.1.T1280064</name>
</gene>
<dbReference type="GO" id="GO:0061630">
    <property type="term" value="F:ubiquitin protein ligase activity"/>
    <property type="evidence" value="ECO:0007669"/>
    <property type="project" value="TreeGrafter"/>
</dbReference>
<feature type="transmembrane region" description="Helical" evidence="6">
    <location>
        <begin position="289"/>
        <end position="307"/>
    </location>
</feature>
<accession>A0A8S1XNY6</accession>
<dbReference type="InterPro" id="IPR001841">
    <property type="entry name" value="Znf_RING"/>
</dbReference>
<feature type="transmembrane region" description="Helical" evidence="6">
    <location>
        <begin position="40"/>
        <end position="62"/>
    </location>
</feature>
<evidence type="ECO:0000313" key="9">
    <source>
        <dbReference type="Proteomes" id="UP000683925"/>
    </source>
</evidence>
<evidence type="ECO:0000313" key="8">
    <source>
        <dbReference type="EMBL" id="CAD8202747.1"/>
    </source>
</evidence>